<dbReference type="EMBL" id="JAMGBD010000002">
    <property type="protein sequence ID" value="MCL6684716.1"/>
    <property type="molecule type" value="Genomic_DNA"/>
</dbReference>
<comment type="caution">
    <text evidence="2">The sequence shown here is derived from an EMBL/GenBank/DDBJ whole genome shotgun (WGS) entry which is preliminary data.</text>
</comment>
<protein>
    <recommendedName>
        <fullName evidence="4">3-keto-disaccharide hydrolase domain-containing protein</fullName>
    </recommendedName>
</protein>
<evidence type="ECO:0008006" key="4">
    <source>
        <dbReference type="Google" id="ProtNLM"/>
    </source>
</evidence>
<evidence type="ECO:0000313" key="3">
    <source>
        <dbReference type="Proteomes" id="UP001165363"/>
    </source>
</evidence>
<reference evidence="2" key="1">
    <citation type="submission" date="2022-05" db="EMBL/GenBank/DDBJ databases">
        <authorList>
            <person name="Jo J.-H."/>
            <person name="Im W.-T."/>
        </authorList>
    </citation>
    <scope>NUCLEOTIDE SEQUENCE</scope>
    <source>
        <strain evidence="2">SE158</strain>
    </source>
</reference>
<evidence type="ECO:0000313" key="2">
    <source>
        <dbReference type="EMBL" id="MCL6684716.1"/>
    </source>
</evidence>
<feature type="signal peptide" evidence="1">
    <location>
        <begin position="1"/>
        <end position="22"/>
    </location>
</feature>
<name>A0ABT0RPZ3_9SPHN</name>
<organism evidence="2 3">
    <name type="scientific">Sphingomonas alba</name>
    <dbReference type="NCBI Taxonomy" id="2908208"/>
    <lineage>
        <taxon>Bacteria</taxon>
        <taxon>Pseudomonadati</taxon>
        <taxon>Pseudomonadota</taxon>
        <taxon>Alphaproteobacteria</taxon>
        <taxon>Sphingomonadales</taxon>
        <taxon>Sphingomonadaceae</taxon>
        <taxon>Sphingomonas</taxon>
    </lineage>
</organism>
<feature type="chain" id="PRO_5047371313" description="3-keto-disaccharide hydrolase domain-containing protein" evidence="1">
    <location>
        <begin position="23"/>
        <end position="382"/>
    </location>
</feature>
<keyword evidence="3" id="KW-1185">Reference proteome</keyword>
<keyword evidence="1" id="KW-0732">Signal</keyword>
<dbReference type="RefSeq" id="WP_249849111.1">
    <property type="nucleotide sequence ID" value="NZ_JAMGBD010000002.1"/>
</dbReference>
<proteinExistence type="predicted"/>
<gene>
    <name evidence="2" type="ORF">LZ536_12525</name>
</gene>
<evidence type="ECO:0000256" key="1">
    <source>
        <dbReference type="SAM" id="SignalP"/>
    </source>
</evidence>
<sequence length="382" mass="41675">MRQWAQIALPISLLWISSQASAHAVFHDAPFDEAHWTFAGADVHPTEALGQKALRLQDGVATLKIPDLASGIVEFDILFASEAPMYSGLRFHGRDRGQYEYFYLRADRSGMADSTEYTPVFNGDQGWQIYAGPEFSSEEGFKRGGWNHVQVRIYPDSADVFMNGHLSLRIPELKTGQAAGYVSFASSFGPRFPFNQTFYANVRYSLDPISRPADMPVPSLYAPAGLVRRWRVSHSMPQADALAIAAGKAAPATKWADLKVETNGIANLARVAAKSGDSNAVVAQFEITADKDGSQLMRFGYSDTVDMFVNGRQVFQGDATFISRDLQFLGTVGFKDAVSIPLRRGANQVAFVVKESYGGWAAAAEFVEPRGLAGAGLPAAQR</sequence>
<accession>A0ABT0RPZ3</accession>
<dbReference type="Proteomes" id="UP001165363">
    <property type="component" value="Unassembled WGS sequence"/>
</dbReference>